<gene>
    <name evidence="2" type="ORF">COV85_00850</name>
</gene>
<keyword evidence="1" id="KW-0812">Transmembrane</keyword>
<keyword evidence="1" id="KW-1133">Transmembrane helix</keyword>
<evidence type="ECO:0000256" key="1">
    <source>
        <dbReference type="SAM" id="Phobius"/>
    </source>
</evidence>
<dbReference type="AlphaFoldDB" id="A0A2H0KRA6"/>
<evidence type="ECO:0000313" key="3">
    <source>
        <dbReference type="Proteomes" id="UP000231550"/>
    </source>
</evidence>
<dbReference type="EMBL" id="PCVN01000026">
    <property type="protein sequence ID" value="PIQ74669.1"/>
    <property type="molecule type" value="Genomic_DNA"/>
</dbReference>
<organism evidence="2 3">
    <name type="scientific">Candidatus Portnoybacteria bacterium CG11_big_fil_rev_8_21_14_0_20_44_10</name>
    <dbReference type="NCBI Taxonomy" id="1974818"/>
    <lineage>
        <taxon>Bacteria</taxon>
        <taxon>Candidatus Portnoyibacteriota</taxon>
    </lineage>
</organism>
<evidence type="ECO:0000313" key="2">
    <source>
        <dbReference type="EMBL" id="PIQ74669.1"/>
    </source>
</evidence>
<dbReference type="Pfam" id="PF09946">
    <property type="entry name" value="DUF2178"/>
    <property type="match status" value="1"/>
</dbReference>
<feature type="transmembrane region" description="Helical" evidence="1">
    <location>
        <begin position="68"/>
        <end position="89"/>
    </location>
</feature>
<sequence>MTLKRFRIIQLFVVIVLAGSVGWATVRQIYFVPIMATALAVILLFYLRSMVKEVIADERDHEIGGKAARLAITMFCWIVIIVMFAFLAFRGYGPYFETIAVALGYAVCLLMVLYTVFFRYYNQVAFLEKKFVYILVGALLILFLIIAGLRLLSGEDSWLCQNGQWIKHGSPSAPMPSAECQK</sequence>
<accession>A0A2H0KRA6</accession>
<feature type="transmembrane region" description="Helical" evidence="1">
    <location>
        <begin position="131"/>
        <end position="152"/>
    </location>
</feature>
<protein>
    <submittedName>
        <fullName evidence="2">Uncharacterized protein</fullName>
    </submittedName>
</protein>
<name>A0A2H0KRA6_9BACT</name>
<feature type="transmembrane region" description="Helical" evidence="1">
    <location>
        <begin position="7"/>
        <end position="24"/>
    </location>
</feature>
<dbReference type="InterPro" id="IPR019235">
    <property type="entry name" value="DUF2178_TM"/>
</dbReference>
<feature type="transmembrane region" description="Helical" evidence="1">
    <location>
        <begin position="30"/>
        <end position="47"/>
    </location>
</feature>
<keyword evidence="1" id="KW-0472">Membrane</keyword>
<comment type="caution">
    <text evidence="2">The sequence shown here is derived from an EMBL/GenBank/DDBJ whole genome shotgun (WGS) entry which is preliminary data.</text>
</comment>
<reference evidence="2 3" key="1">
    <citation type="submission" date="2017-09" db="EMBL/GenBank/DDBJ databases">
        <title>Depth-based differentiation of microbial function through sediment-hosted aquifers and enrichment of novel symbionts in the deep terrestrial subsurface.</title>
        <authorList>
            <person name="Probst A.J."/>
            <person name="Ladd B."/>
            <person name="Jarett J.K."/>
            <person name="Geller-Mcgrath D.E."/>
            <person name="Sieber C.M."/>
            <person name="Emerson J.B."/>
            <person name="Anantharaman K."/>
            <person name="Thomas B.C."/>
            <person name="Malmstrom R."/>
            <person name="Stieglmeier M."/>
            <person name="Klingl A."/>
            <person name="Woyke T."/>
            <person name="Ryan C.M."/>
            <person name="Banfield J.F."/>
        </authorList>
    </citation>
    <scope>NUCLEOTIDE SEQUENCE [LARGE SCALE GENOMIC DNA]</scope>
    <source>
        <strain evidence="2">CG11_big_fil_rev_8_21_14_0_20_44_10</strain>
    </source>
</reference>
<dbReference type="Proteomes" id="UP000231550">
    <property type="component" value="Unassembled WGS sequence"/>
</dbReference>
<proteinExistence type="predicted"/>
<feature type="transmembrane region" description="Helical" evidence="1">
    <location>
        <begin position="95"/>
        <end position="119"/>
    </location>
</feature>